<proteinExistence type="predicted"/>
<dbReference type="InterPro" id="IPR030949">
    <property type="entry name" value="ECF_S_folate_fam"/>
</dbReference>
<reference evidence="2 3" key="1">
    <citation type="submission" date="2014-12" db="EMBL/GenBank/DDBJ databases">
        <title>Comparative genomics of the lactic acid bacteria isolated from the honey bee gut.</title>
        <authorList>
            <person name="Ellegaard K.M."/>
            <person name="Tamarit D."/>
            <person name="Javelind E."/>
            <person name="Olofsson T."/>
            <person name="Andersson S.G."/>
            <person name="Vasquez A."/>
        </authorList>
    </citation>
    <scope>NUCLEOTIDE SEQUENCE [LARGE SCALE GENOMIC DNA]</scope>
    <source>
        <strain evidence="2 3">Hon2</strain>
    </source>
</reference>
<dbReference type="Gene3D" id="1.10.1760.20">
    <property type="match status" value="1"/>
</dbReference>
<feature type="transmembrane region" description="Helical" evidence="1">
    <location>
        <begin position="146"/>
        <end position="163"/>
    </location>
</feature>
<organism evidence="2 3">
    <name type="scientific">Bombilactobacillus mellis</name>
    <dbReference type="NCBI Taxonomy" id="1218508"/>
    <lineage>
        <taxon>Bacteria</taxon>
        <taxon>Bacillati</taxon>
        <taxon>Bacillota</taxon>
        <taxon>Bacilli</taxon>
        <taxon>Lactobacillales</taxon>
        <taxon>Lactobacillaceae</taxon>
        <taxon>Bombilactobacillus</taxon>
    </lineage>
</organism>
<dbReference type="HOGENOM" id="CLU_098232_3_0_9"/>
<evidence type="ECO:0000313" key="3">
    <source>
        <dbReference type="Proteomes" id="UP000033695"/>
    </source>
</evidence>
<feature type="transmembrane region" description="Helical" evidence="1">
    <location>
        <begin position="106"/>
        <end position="126"/>
    </location>
</feature>
<gene>
    <name evidence="2" type="ORF">JG29_04410</name>
</gene>
<dbReference type="GO" id="GO:0022857">
    <property type="term" value="F:transmembrane transporter activity"/>
    <property type="evidence" value="ECO:0007669"/>
    <property type="project" value="InterPro"/>
</dbReference>
<evidence type="ECO:0000313" key="2">
    <source>
        <dbReference type="EMBL" id="KJY49477.1"/>
    </source>
</evidence>
<dbReference type="RefSeq" id="WP_045922321.1">
    <property type="nucleotide sequence ID" value="NZ_JAAEDZ010000002.1"/>
</dbReference>
<dbReference type="AlphaFoldDB" id="A0A0F4KS46"/>
<keyword evidence="1" id="KW-0472">Membrane</keyword>
<keyword evidence="1" id="KW-1133">Transmembrane helix</keyword>
<sequence length="169" mass="19339">MNKIQSMNKTMEITWLAILLALQMVLGRVHVGPSFLKVGFGFIASALIGYYFGPWKSMLVGLISDVVTNFLFPDGVFFWGFTLSAVVTGLIYGFLLYQKKPTMSRLLLTTVIAVVIVNLILNTWWVSILSQMSFQTLFWLRLGKELVFIPIQTTILVIIFKWLHYHHYA</sequence>
<keyword evidence="3" id="KW-1185">Reference proteome</keyword>
<comment type="caution">
    <text evidence="2">The sequence shown here is derived from an EMBL/GenBank/DDBJ whole genome shotgun (WGS) entry which is preliminary data.</text>
</comment>
<accession>A0A0F4KS46</accession>
<protein>
    <recommendedName>
        <fullName evidence="4">Integral membrane protein</fullName>
    </recommendedName>
</protein>
<name>A0A0F4KS46_9LACO</name>
<dbReference type="EMBL" id="JXBZ01000003">
    <property type="protein sequence ID" value="KJY49477.1"/>
    <property type="molecule type" value="Genomic_DNA"/>
</dbReference>
<dbReference type="PATRIC" id="fig|1218508.4.peg.452"/>
<dbReference type="Pfam" id="PF12822">
    <property type="entry name" value="ECF_trnsprt"/>
    <property type="match status" value="1"/>
</dbReference>
<evidence type="ECO:0000256" key="1">
    <source>
        <dbReference type="SAM" id="Phobius"/>
    </source>
</evidence>
<evidence type="ECO:0008006" key="4">
    <source>
        <dbReference type="Google" id="ProtNLM"/>
    </source>
</evidence>
<dbReference type="NCBIfam" id="TIGR04518">
    <property type="entry name" value="ECF_S_folT_fam"/>
    <property type="match status" value="1"/>
</dbReference>
<dbReference type="STRING" id="1218508.JG29_04410"/>
<keyword evidence="1" id="KW-0812">Transmembrane</keyword>
<feature type="transmembrane region" description="Helical" evidence="1">
    <location>
        <begin position="76"/>
        <end position="97"/>
    </location>
</feature>
<dbReference type="InterPro" id="IPR024529">
    <property type="entry name" value="ECF_trnsprt_substrate-spec"/>
</dbReference>
<dbReference type="Proteomes" id="UP000033695">
    <property type="component" value="Unassembled WGS sequence"/>
</dbReference>